<dbReference type="InterPro" id="IPR016181">
    <property type="entry name" value="Acyl_CoA_acyltransferase"/>
</dbReference>
<accession>A0A4Q7NLH2</accession>
<dbReference type="SUPFAM" id="SSF55729">
    <property type="entry name" value="Acyl-CoA N-acyltransferases (Nat)"/>
    <property type="match status" value="1"/>
</dbReference>
<protein>
    <recommendedName>
        <fullName evidence="3">Acetyltransferase (GNAT) family protein</fullName>
    </recommendedName>
</protein>
<dbReference type="Proteomes" id="UP000292445">
    <property type="component" value="Unassembled WGS sequence"/>
</dbReference>
<gene>
    <name evidence="1" type="ORF">EV675_2007</name>
</gene>
<evidence type="ECO:0008006" key="3">
    <source>
        <dbReference type="Google" id="ProtNLM"/>
    </source>
</evidence>
<dbReference type="OrthoDB" id="8180898at2"/>
<evidence type="ECO:0000313" key="1">
    <source>
        <dbReference type="EMBL" id="RZS85975.1"/>
    </source>
</evidence>
<dbReference type="EMBL" id="SGXC01000001">
    <property type="protein sequence ID" value="RZS85975.1"/>
    <property type="molecule type" value="Genomic_DNA"/>
</dbReference>
<dbReference type="AlphaFoldDB" id="A0A4Q7NLH2"/>
<proteinExistence type="predicted"/>
<sequence length="357" mass="41009">MKFTHRRYQNGDAERINALYFSISGIQRSLPEFSWQWLESPAGESEIWLIEAELPGSEPKLIGHHGVMAENFCFRGTPIRGGKTENTMVLPEYRDKILYPRLEKDFLSNYQDKFDILFSTTGPAPALRLRKALGYTFEQAWQTVYFGSEPAISLSLFSEKILPKLAIDPGPVLDTPGKESWQGLTIETILPQQSEFDLDNLWASASANYGVTPSRTRRDLEWRFWNNPYKKHWMLKIGHESDIFVCVLSHRKGRGLFVDDIYGTTPAKTIQIANQVLSWCRVKLGVTYLRTTTTTDCESFFSGARYFADTWLMRGASLIGQEREQPKMPRKVTDRGKKMGITDDSLWYVTPFFLEGR</sequence>
<organism evidence="1 2">
    <name type="scientific">Pigmentiphaga kullae</name>
    <dbReference type="NCBI Taxonomy" id="151784"/>
    <lineage>
        <taxon>Bacteria</taxon>
        <taxon>Pseudomonadati</taxon>
        <taxon>Pseudomonadota</taxon>
        <taxon>Betaproteobacteria</taxon>
        <taxon>Burkholderiales</taxon>
        <taxon>Alcaligenaceae</taxon>
        <taxon>Pigmentiphaga</taxon>
    </lineage>
</organism>
<dbReference type="RefSeq" id="WP_130357110.1">
    <property type="nucleotide sequence ID" value="NZ_SGXC01000001.1"/>
</dbReference>
<evidence type="ECO:0000313" key="2">
    <source>
        <dbReference type="Proteomes" id="UP000292445"/>
    </source>
</evidence>
<reference evidence="1 2" key="1">
    <citation type="submission" date="2019-02" db="EMBL/GenBank/DDBJ databases">
        <title>Genomic Encyclopedia of Type Strains, Phase IV (KMG-IV): sequencing the most valuable type-strain genomes for metagenomic binning, comparative biology and taxonomic classification.</title>
        <authorList>
            <person name="Goeker M."/>
        </authorList>
    </citation>
    <scope>NUCLEOTIDE SEQUENCE [LARGE SCALE GENOMIC DNA]</scope>
    <source>
        <strain evidence="1 2">K24</strain>
    </source>
</reference>
<keyword evidence="2" id="KW-1185">Reference proteome</keyword>
<name>A0A4Q7NLH2_9BURK</name>
<comment type="caution">
    <text evidence="1">The sequence shown here is derived from an EMBL/GenBank/DDBJ whole genome shotgun (WGS) entry which is preliminary data.</text>
</comment>